<dbReference type="InterPro" id="IPR037171">
    <property type="entry name" value="NagB/RpiA_transferase-like"/>
</dbReference>
<keyword evidence="1 3" id="KW-0378">Hydrolase</keyword>
<dbReference type="HAMAP" id="MF_01241">
    <property type="entry name" value="GlcN6P_deamin"/>
    <property type="match status" value="1"/>
</dbReference>
<organism evidence="5 6">
    <name type="scientific">Priestia iocasae</name>
    <dbReference type="NCBI Taxonomy" id="2291674"/>
    <lineage>
        <taxon>Bacteria</taxon>
        <taxon>Bacillati</taxon>
        <taxon>Bacillota</taxon>
        <taxon>Bacilli</taxon>
        <taxon>Bacillales</taxon>
        <taxon>Bacillaceae</taxon>
        <taxon>Priestia</taxon>
    </lineage>
</organism>
<evidence type="ECO:0000259" key="4">
    <source>
        <dbReference type="Pfam" id="PF01182"/>
    </source>
</evidence>
<comment type="caution">
    <text evidence="3">Lacks conserved residue(s) required for the propagation of feature annotation.</text>
</comment>
<dbReference type="EC" id="3.5.99.6" evidence="3"/>
<dbReference type="CDD" id="cd01399">
    <property type="entry name" value="GlcN6P_deaminase"/>
    <property type="match status" value="1"/>
</dbReference>
<evidence type="ECO:0000256" key="2">
    <source>
        <dbReference type="ARBA" id="ARBA00023277"/>
    </source>
</evidence>
<dbReference type="PROSITE" id="PS01161">
    <property type="entry name" value="GLC_GALNAC_ISOMERASE"/>
    <property type="match status" value="1"/>
</dbReference>
<dbReference type="PANTHER" id="PTHR11280:SF5">
    <property type="entry name" value="GLUCOSAMINE-6-PHOSPHATE ISOMERASE"/>
    <property type="match status" value="1"/>
</dbReference>
<reference evidence="5 6" key="1">
    <citation type="submission" date="2021-01" db="EMBL/GenBank/DDBJ databases">
        <title>Genomic Encyclopedia of Type Strains, Phase IV (KMG-IV): sequencing the most valuable type-strain genomes for metagenomic binning, comparative biology and taxonomic classification.</title>
        <authorList>
            <person name="Goeker M."/>
        </authorList>
    </citation>
    <scope>NUCLEOTIDE SEQUENCE [LARGE SCALE GENOMIC DNA]</scope>
    <source>
        <strain evidence="5 6">DSM 104297</strain>
    </source>
</reference>
<dbReference type="RefSeq" id="WP_205187663.1">
    <property type="nucleotide sequence ID" value="NZ_JAFBFC010000004.1"/>
</dbReference>
<evidence type="ECO:0000256" key="1">
    <source>
        <dbReference type="ARBA" id="ARBA00022801"/>
    </source>
</evidence>
<evidence type="ECO:0000313" key="5">
    <source>
        <dbReference type="EMBL" id="MBM7703710.1"/>
    </source>
</evidence>
<dbReference type="InterPro" id="IPR004547">
    <property type="entry name" value="Glucosamine6P_isomerase"/>
</dbReference>
<dbReference type="Gene3D" id="3.40.50.1360">
    <property type="match status" value="1"/>
</dbReference>
<feature type="active site" description="Proton acceptor; for enolization step" evidence="3">
    <location>
        <position position="67"/>
    </location>
</feature>
<evidence type="ECO:0000256" key="3">
    <source>
        <dbReference type="HAMAP-Rule" id="MF_01241"/>
    </source>
</evidence>
<dbReference type="InterPro" id="IPR006148">
    <property type="entry name" value="Glc/Gal-6P_isomerase"/>
</dbReference>
<evidence type="ECO:0000313" key="6">
    <source>
        <dbReference type="Proteomes" id="UP000809829"/>
    </source>
</evidence>
<accession>A0ABS2QW58</accession>
<protein>
    <recommendedName>
        <fullName evidence="3">Glucosamine-6-phosphate deaminase</fullName>
        <ecNumber evidence="3">3.5.99.6</ecNumber>
    </recommendedName>
    <alternativeName>
        <fullName evidence="3">GlcN6P deaminase</fullName>
        <shortName evidence="3">GNPDA</shortName>
    </alternativeName>
    <alternativeName>
        <fullName evidence="3">Glucosamine-6-phosphate isomerase</fullName>
    </alternativeName>
</protein>
<comment type="similarity">
    <text evidence="3">Belongs to the glucosamine/galactosamine-6-phosphate isomerase family. NagB subfamily.</text>
</comment>
<keyword evidence="2 3" id="KW-0119">Carbohydrate metabolism</keyword>
<keyword evidence="6" id="KW-1185">Reference proteome</keyword>
<name>A0ABS2QW58_9BACI</name>
<comment type="pathway">
    <text evidence="3">Amino-sugar metabolism; N-acetylneuraminate degradation; D-fructose 6-phosphate from N-acetylneuraminate: step 5/5.</text>
</comment>
<dbReference type="Proteomes" id="UP000809829">
    <property type="component" value="Unassembled WGS sequence"/>
</dbReference>
<dbReference type="NCBIfam" id="TIGR00502">
    <property type="entry name" value="nagB"/>
    <property type="match status" value="1"/>
</dbReference>
<dbReference type="GO" id="GO:0004342">
    <property type="term" value="F:glucosamine-6-phosphate deaminase activity"/>
    <property type="evidence" value="ECO:0007669"/>
    <property type="project" value="UniProtKB-EC"/>
</dbReference>
<gene>
    <name evidence="3" type="primary">nagB</name>
    <name evidence="5" type="ORF">JOC83_002559</name>
</gene>
<feature type="active site" description="For ring-opening step" evidence="3">
    <location>
        <position position="136"/>
    </location>
</feature>
<dbReference type="PANTHER" id="PTHR11280">
    <property type="entry name" value="GLUCOSAMINE-6-PHOSPHATE ISOMERASE"/>
    <property type="match status" value="1"/>
</dbReference>
<dbReference type="Pfam" id="PF01182">
    <property type="entry name" value="Glucosamine_iso"/>
    <property type="match status" value="1"/>
</dbReference>
<comment type="function">
    <text evidence="3">Catalyzes the reversible isomerization-deamination of glucosamine 6-phosphate (GlcN6P) to form fructose 6-phosphate (Fru6P) and ammonium ion.</text>
</comment>
<sequence>MKLIAVKDYKQLSEKAAKLIIQKVNEKPDAVLGLATGGTVVGIYEELIRDHKENATSYKHTRSVNLDEYIGLAPYHEQSYFSYMNELFFKEIDIQAQHTHLPNGQAHNVTEECERYEQLIKALGGIDLQLLGIGENGHIGFNEPGTSFHSLTHVVKLAQSTREANARFFSSIDSVPTHAITMGIATIMSSREIMLVVSGEKKAEILCELFTHGKTESIPATVLKDHLNVTVIADEQALSVLNKQENHTKLFTT</sequence>
<feature type="active site" description="For ring-opening step" evidence="3">
    <location>
        <position position="143"/>
    </location>
</feature>
<comment type="caution">
    <text evidence="5">The sequence shown here is derived from an EMBL/GenBank/DDBJ whole genome shotgun (WGS) entry which is preliminary data.</text>
</comment>
<comment type="catalytic activity">
    <reaction evidence="3">
        <text>alpha-D-glucosamine 6-phosphate + H2O = beta-D-fructose 6-phosphate + NH4(+)</text>
        <dbReference type="Rhea" id="RHEA:12172"/>
        <dbReference type="ChEBI" id="CHEBI:15377"/>
        <dbReference type="ChEBI" id="CHEBI:28938"/>
        <dbReference type="ChEBI" id="CHEBI:57634"/>
        <dbReference type="ChEBI" id="CHEBI:75989"/>
        <dbReference type="EC" id="3.5.99.6"/>
    </reaction>
</comment>
<dbReference type="SUPFAM" id="SSF100950">
    <property type="entry name" value="NagB/RpiA/CoA transferase-like"/>
    <property type="match status" value="1"/>
</dbReference>
<feature type="domain" description="Glucosamine/galactosamine-6-phosphate isomerase" evidence="4">
    <location>
        <begin position="10"/>
        <end position="225"/>
    </location>
</feature>
<dbReference type="InterPro" id="IPR018321">
    <property type="entry name" value="Glucosamine6P_isomerase_CS"/>
</dbReference>
<feature type="active site" description="Proton acceptor; for ring-opening step" evidence="3">
    <location>
        <position position="138"/>
    </location>
</feature>
<proteinExistence type="inferred from homology"/>
<dbReference type="EMBL" id="JAFBFC010000004">
    <property type="protein sequence ID" value="MBM7703710.1"/>
    <property type="molecule type" value="Genomic_DNA"/>
</dbReference>